<comment type="pathway">
    <text evidence="4">Lipid metabolism.</text>
</comment>
<dbReference type="RefSeq" id="WP_274457558.1">
    <property type="nucleotide sequence ID" value="NZ_CP067097.1"/>
</dbReference>
<evidence type="ECO:0000256" key="8">
    <source>
        <dbReference type="ARBA" id="ARBA00022553"/>
    </source>
</evidence>
<evidence type="ECO:0000256" key="15">
    <source>
        <dbReference type="RuleBase" id="RU004326"/>
    </source>
</evidence>
<evidence type="ECO:0000256" key="13">
    <source>
        <dbReference type="ARBA" id="ARBA00041398"/>
    </source>
</evidence>
<comment type="similarity">
    <text evidence="5 15">Belongs to the phosphohexose mutase family.</text>
</comment>
<dbReference type="InterPro" id="IPR005841">
    <property type="entry name" value="Alpha-D-phosphohexomutase_SF"/>
</dbReference>
<dbReference type="CDD" id="cd05799">
    <property type="entry name" value="PGM2"/>
    <property type="match status" value="1"/>
</dbReference>
<evidence type="ECO:0000256" key="14">
    <source>
        <dbReference type="ARBA" id="ARBA00041467"/>
    </source>
</evidence>
<dbReference type="EMBL" id="JAUSTP010000031">
    <property type="protein sequence ID" value="MDQ0191110.1"/>
    <property type="molecule type" value="Genomic_DNA"/>
</dbReference>
<name>A0ABT9XLC3_9BACL</name>
<proteinExistence type="inferred from homology"/>
<evidence type="ECO:0000256" key="11">
    <source>
        <dbReference type="ARBA" id="ARBA00023235"/>
    </source>
</evidence>
<dbReference type="SUPFAM" id="SSF55957">
    <property type="entry name" value="Phosphoglucomutase, C-terminal domain"/>
    <property type="match status" value="1"/>
</dbReference>
<keyword evidence="11 21" id="KW-0413">Isomerase</keyword>
<evidence type="ECO:0000256" key="5">
    <source>
        <dbReference type="ARBA" id="ARBA00010231"/>
    </source>
</evidence>
<dbReference type="PANTHER" id="PTHR45745">
    <property type="entry name" value="PHOSPHOMANNOMUTASE 45A"/>
    <property type="match status" value="1"/>
</dbReference>
<protein>
    <recommendedName>
        <fullName evidence="12">Phosphoglucomutase</fullName>
        <ecNumber evidence="6">5.4.2.2</ecNumber>
    </recommendedName>
    <alternativeName>
        <fullName evidence="14">Alpha-phosphoglucomutase</fullName>
    </alternativeName>
    <alternativeName>
        <fullName evidence="13">Glucose phosphomutase</fullName>
    </alternativeName>
</protein>
<sequence>MDAQREAMERYRQWQSAGPHPEEIEQDLRDIAHDPAAIEERFYRDLAFGTGGLRGLLGAGTNRMNRYTVRKATAGLARYLHRNRPASAKQGVVIGYDCRRMSPEFALDAALVLAAQGIKAYLFDHLCPTPELSFAVRTLGAAAGVMVTASHNPPEYNGYKVYGPDGGQILPEAANAVTAEIQTVGDLFAVELARRQEAEADGRLIWVREEMDTAYVDAVVQSIRVAGVEQRDRQNLCIVYTPLHGTGNRTVRQSLAAAGYAQVYVVPEQEQPDGEFSTVRSPNPEEPDALSAAIALAGQVDADIVMGTDPDADRVGIAVRHGGTYRLLTGNQVGGLLVEFWLRHKQAAGTLPHNGIVFKTIVTSGLGAAVAKRYGVTVEDTLTGFKYIGAKATQYEQTGAFAYLFGYEESYGYLAAPIVRDKDAVQICLLIAEMAAEYKRQGQTLVDGLEALYRQVGYFAESLISVTLPGVDGIRQIASSMERLRQEALFVEGMQLESVEDYLSGIRSFVDGRPPEELTLPQENVIKYNFSNGSWLAVRPSGTEPKLKVYLGAVGDGEAACQATLERMKRAMEGYLPHPG</sequence>
<dbReference type="PROSITE" id="PS00710">
    <property type="entry name" value="PGM_PMM"/>
    <property type="match status" value="1"/>
</dbReference>
<reference evidence="21 22" key="1">
    <citation type="submission" date="2023-07" db="EMBL/GenBank/DDBJ databases">
        <title>Genomic Encyclopedia of Type Strains, Phase IV (KMG-IV): sequencing the most valuable type-strain genomes for metagenomic binning, comparative biology and taxonomic classification.</title>
        <authorList>
            <person name="Goeker M."/>
        </authorList>
    </citation>
    <scope>NUCLEOTIDE SEQUENCE [LARGE SCALE GENOMIC DNA]</scope>
    <source>
        <strain evidence="21 22">DSM 4006</strain>
    </source>
</reference>
<keyword evidence="9 15" id="KW-0479">Metal-binding</keyword>
<organism evidence="21 22">
    <name type="scientific">Alicyclobacillus cycloheptanicus</name>
    <dbReference type="NCBI Taxonomy" id="1457"/>
    <lineage>
        <taxon>Bacteria</taxon>
        <taxon>Bacillati</taxon>
        <taxon>Bacillota</taxon>
        <taxon>Bacilli</taxon>
        <taxon>Bacillales</taxon>
        <taxon>Alicyclobacillaceae</taxon>
        <taxon>Alicyclobacillus</taxon>
    </lineage>
</organism>
<evidence type="ECO:0000313" key="22">
    <source>
        <dbReference type="Proteomes" id="UP001232973"/>
    </source>
</evidence>
<dbReference type="Pfam" id="PF02880">
    <property type="entry name" value="PGM_PMM_III"/>
    <property type="match status" value="1"/>
</dbReference>
<keyword evidence="7" id="KW-0313">Glucose metabolism</keyword>
<dbReference type="Proteomes" id="UP001232973">
    <property type="component" value="Unassembled WGS sequence"/>
</dbReference>
<feature type="domain" description="Alpha-D-phosphohexomutase alpha/beta/alpha" evidence="18">
    <location>
        <begin position="47"/>
        <end position="183"/>
    </location>
</feature>
<dbReference type="PRINTS" id="PR00509">
    <property type="entry name" value="PGMPMM"/>
</dbReference>
<dbReference type="InterPro" id="IPR005844">
    <property type="entry name" value="A-D-PHexomutase_a/b/a-I"/>
</dbReference>
<dbReference type="Pfam" id="PF00408">
    <property type="entry name" value="PGM_PMM_IV"/>
    <property type="match status" value="1"/>
</dbReference>
<dbReference type="InterPro" id="IPR005846">
    <property type="entry name" value="A-D-PHexomutase_a/b/a-III"/>
</dbReference>
<evidence type="ECO:0000256" key="12">
    <source>
        <dbReference type="ARBA" id="ARBA00039995"/>
    </source>
</evidence>
<evidence type="ECO:0000256" key="10">
    <source>
        <dbReference type="ARBA" id="ARBA00022842"/>
    </source>
</evidence>
<accession>A0ABT9XLC3</accession>
<comment type="cofactor">
    <cofactor evidence="2">
        <name>Mg(2+)</name>
        <dbReference type="ChEBI" id="CHEBI:18420"/>
    </cofactor>
</comment>
<evidence type="ECO:0000256" key="9">
    <source>
        <dbReference type="ARBA" id="ARBA00022723"/>
    </source>
</evidence>
<dbReference type="Gene3D" id="3.30.310.50">
    <property type="entry name" value="Alpha-D-phosphohexomutase, C-terminal domain"/>
    <property type="match status" value="1"/>
</dbReference>
<evidence type="ECO:0000259" key="20">
    <source>
        <dbReference type="Pfam" id="PF02880"/>
    </source>
</evidence>
<comment type="catalytic activity">
    <reaction evidence="1">
        <text>alpha-D-glucose 1-phosphate = alpha-D-glucose 6-phosphate</text>
        <dbReference type="Rhea" id="RHEA:23536"/>
        <dbReference type="ChEBI" id="CHEBI:58225"/>
        <dbReference type="ChEBI" id="CHEBI:58601"/>
        <dbReference type="EC" id="5.4.2.2"/>
    </reaction>
</comment>
<dbReference type="PANTHER" id="PTHR45745:SF1">
    <property type="entry name" value="PHOSPHOGLUCOMUTASE 2B-RELATED"/>
    <property type="match status" value="1"/>
</dbReference>
<dbReference type="Gene3D" id="3.40.120.10">
    <property type="entry name" value="Alpha-D-Glucose-1,6-Bisphosphate, subunit A, domain 3"/>
    <property type="match status" value="3"/>
</dbReference>
<evidence type="ECO:0000259" key="19">
    <source>
        <dbReference type="Pfam" id="PF02879"/>
    </source>
</evidence>
<evidence type="ECO:0000256" key="1">
    <source>
        <dbReference type="ARBA" id="ARBA00000443"/>
    </source>
</evidence>
<evidence type="ECO:0000259" key="18">
    <source>
        <dbReference type="Pfam" id="PF02878"/>
    </source>
</evidence>
<evidence type="ECO:0000256" key="7">
    <source>
        <dbReference type="ARBA" id="ARBA00022526"/>
    </source>
</evidence>
<feature type="compositionally biased region" description="Basic and acidic residues" evidence="16">
    <location>
        <begin position="1"/>
        <end position="12"/>
    </location>
</feature>
<evidence type="ECO:0000259" key="17">
    <source>
        <dbReference type="Pfam" id="PF00408"/>
    </source>
</evidence>
<keyword evidence="22" id="KW-1185">Reference proteome</keyword>
<dbReference type="InterPro" id="IPR016066">
    <property type="entry name" value="A-D-PHexomutase_CS"/>
</dbReference>
<evidence type="ECO:0000313" key="21">
    <source>
        <dbReference type="EMBL" id="MDQ0191110.1"/>
    </source>
</evidence>
<dbReference type="GO" id="GO:0004614">
    <property type="term" value="F:phosphoglucomutase activity"/>
    <property type="evidence" value="ECO:0007669"/>
    <property type="project" value="UniProtKB-EC"/>
</dbReference>
<evidence type="ECO:0000256" key="16">
    <source>
        <dbReference type="SAM" id="MobiDB-lite"/>
    </source>
</evidence>
<keyword evidence="8" id="KW-0597">Phosphoprotein</keyword>
<evidence type="ECO:0000256" key="4">
    <source>
        <dbReference type="ARBA" id="ARBA00005189"/>
    </source>
</evidence>
<feature type="domain" description="Alpha-D-phosphohexomutase C-terminal" evidence="17">
    <location>
        <begin position="522"/>
        <end position="559"/>
    </location>
</feature>
<dbReference type="EC" id="5.4.2.2" evidence="6"/>
<gene>
    <name evidence="21" type="ORF">J2S03_002978</name>
</gene>
<dbReference type="InterPro" id="IPR036900">
    <property type="entry name" value="A-D-PHexomutase_C_sf"/>
</dbReference>
<dbReference type="InterPro" id="IPR005845">
    <property type="entry name" value="A-D-PHexomutase_a/b/a-II"/>
</dbReference>
<feature type="domain" description="Alpha-D-phosphohexomutase alpha/beta/alpha" evidence="20">
    <location>
        <begin position="330"/>
        <end position="447"/>
    </location>
</feature>
<comment type="caution">
    <text evidence="21">The sequence shown here is derived from an EMBL/GenBank/DDBJ whole genome shotgun (WGS) entry which is preliminary data.</text>
</comment>
<evidence type="ECO:0000256" key="3">
    <source>
        <dbReference type="ARBA" id="ARBA00005164"/>
    </source>
</evidence>
<feature type="domain" description="Alpha-D-phosphohexomutase alpha/beta/alpha" evidence="19">
    <location>
        <begin position="214"/>
        <end position="318"/>
    </location>
</feature>
<dbReference type="InterPro" id="IPR005843">
    <property type="entry name" value="A-D-PHexomutase_C"/>
</dbReference>
<comment type="pathway">
    <text evidence="3">Glycolipid metabolism; diglucosyl-diacylglycerol biosynthesis.</text>
</comment>
<dbReference type="Pfam" id="PF02879">
    <property type="entry name" value="PGM_PMM_II"/>
    <property type="match status" value="1"/>
</dbReference>
<dbReference type="SUPFAM" id="SSF53738">
    <property type="entry name" value="Phosphoglucomutase, first 3 domains"/>
    <property type="match status" value="3"/>
</dbReference>
<dbReference type="InterPro" id="IPR016055">
    <property type="entry name" value="A-D-PHexomutase_a/b/a-I/II/III"/>
</dbReference>
<feature type="region of interest" description="Disordered" evidence="16">
    <location>
        <begin position="1"/>
        <end position="22"/>
    </location>
</feature>
<keyword evidence="7" id="KW-0119">Carbohydrate metabolism</keyword>
<evidence type="ECO:0000256" key="6">
    <source>
        <dbReference type="ARBA" id="ARBA00012728"/>
    </source>
</evidence>
<evidence type="ECO:0000256" key="2">
    <source>
        <dbReference type="ARBA" id="ARBA00001946"/>
    </source>
</evidence>
<keyword evidence="10 15" id="KW-0460">Magnesium</keyword>
<dbReference type="Pfam" id="PF02878">
    <property type="entry name" value="PGM_PMM_I"/>
    <property type="match status" value="1"/>
</dbReference>